<dbReference type="InterPro" id="IPR005490">
    <property type="entry name" value="LD_TPept_cat_dom"/>
</dbReference>
<dbReference type="UniPathway" id="UPA00219"/>
<evidence type="ECO:0000259" key="8">
    <source>
        <dbReference type="PROSITE" id="PS52029"/>
    </source>
</evidence>
<feature type="compositionally biased region" description="Pro residues" evidence="7">
    <location>
        <begin position="68"/>
        <end position="88"/>
    </location>
</feature>
<dbReference type="InterPro" id="IPR036366">
    <property type="entry name" value="PGBDSf"/>
</dbReference>
<feature type="domain" description="L,D-TPase catalytic" evidence="8">
    <location>
        <begin position="284"/>
        <end position="396"/>
    </location>
</feature>
<dbReference type="InterPro" id="IPR036365">
    <property type="entry name" value="PGBD-like_sf"/>
</dbReference>
<accession>A0A6L9S1E3</accession>
<dbReference type="Pfam" id="PF01471">
    <property type="entry name" value="PG_binding_1"/>
    <property type="match status" value="2"/>
</dbReference>
<dbReference type="GO" id="GO:0005576">
    <property type="term" value="C:extracellular region"/>
    <property type="evidence" value="ECO:0007669"/>
    <property type="project" value="TreeGrafter"/>
</dbReference>
<dbReference type="Proteomes" id="UP000475214">
    <property type="component" value="Unassembled WGS sequence"/>
</dbReference>
<dbReference type="GO" id="GO:0071555">
    <property type="term" value="P:cell wall organization"/>
    <property type="evidence" value="ECO:0007669"/>
    <property type="project" value="UniProtKB-UniRule"/>
</dbReference>
<dbReference type="GO" id="GO:0071972">
    <property type="term" value="F:peptidoglycan L,D-transpeptidase activity"/>
    <property type="evidence" value="ECO:0007669"/>
    <property type="project" value="TreeGrafter"/>
</dbReference>
<feature type="compositionally biased region" description="Basic and acidic residues" evidence="7">
    <location>
        <begin position="246"/>
        <end position="256"/>
    </location>
</feature>
<comment type="caution">
    <text evidence="9">The sequence shown here is derived from an EMBL/GenBank/DDBJ whole genome shotgun (WGS) entry which is preliminary data.</text>
</comment>
<dbReference type="PANTHER" id="PTHR30582:SF33">
    <property type="entry name" value="EXPORTED PROTEIN"/>
    <property type="match status" value="1"/>
</dbReference>
<keyword evidence="4 6" id="KW-0573">Peptidoglycan synthesis</keyword>
<keyword evidence="10" id="KW-1185">Reference proteome</keyword>
<feature type="active site" description="Proton donor/acceptor" evidence="6">
    <location>
        <position position="354"/>
    </location>
</feature>
<evidence type="ECO:0000256" key="6">
    <source>
        <dbReference type="PROSITE-ProRule" id="PRU01373"/>
    </source>
</evidence>
<evidence type="ECO:0000256" key="7">
    <source>
        <dbReference type="SAM" id="MobiDB-lite"/>
    </source>
</evidence>
<dbReference type="RefSeq" id="WP_163731684.1">
    <property type="nucleotide sequence ID" value="NZ_JAAGOA010000001.1"/>
</dbReference>
<dbReference type="PANTHER" id="PTHR30582">
    <property type="entry name" value="L,D-TRANSPEPTIDASE"/>
    <property type="match status" value="1"/>
</dbReference>
<evidence type="ECO:0000256" key="1">
    <source>
        <dbReference type="ARBA" id="ARBA00004752"/>
    </source>
</evidence>
<proteinExistence type="predicted"/>
<comment type="pathway">
    <text evidence="1 6">Cell wall biogenesis; peptidoglycan biosynthesis.</text>
</comment>
<keyword evidence="5 6" id="KW-0961">Cell wall biogenesis/degradation</keyword>
<dbReference type="SUPFAM" id="SSF141523">
    <property type="entry name" value="L,D-transpeptidase catalytic domain-like"/>
    <property type="match status" value="1"/>
</dbReference>
<evidence type="ECO:0000256" key="4">
    <source>
        <dbReference type="ARBA" id="ARBA00022984"/>
    </source>
</evidence>
<dbReference type="Pfam" id="PF03734">
    <property type="entry name" value="YkuD"/>
    <property type="match status" value="1"/>
</dbReference>
<name>A0A6L9S1E3_9ACTN</name>
<dbReference type="SUPFAM" id="SSF47090">
    <property type="entry name" value="PGBD-like"/>
    <property type="match status" value="2"/>
</dbReference>
<dbReference type="InterPro" id="IPR038063">
    <property type="entry name" value="Transpep_catalytic_dom"/>
</dbReference>
<evidence type="ECO:0000313" key="10">
    <source>
        <dbReference type="Proteomes" id="UP000475214"/>
    </source>
</evidence>
<dbReference type="GO" id="GO:0008360">
    <property type="term" value="P:regulation of cell shape"/>
    <property type="evidence" value="ECO:0007669"/>
    <property type="project" value="UniProtKB-UniRule"/>
</dbReference>
<dbReference type="PROSITE" id="PS52029">
    <property type="entry name" value="LD_TPASE"/>
    <property type="match status" value="1"/>
</dbReference>
<dbReference type="Gene3D" id="2.40.440.10">
    <property type="entry name" value="L,D-transpeptidase catalytic domain-like"/>
    <property type="match status" value="1"/>
</dbReference>
<dbReference type="GO" id="GO:0018104">
    <property type="term" value="P:peptidoglycan-protein cross-linking"/>
    <property type="evidence" value="ECO:0007669"/>
    <property type="project" value="TreeGrafter"/>
</dbReference>
<dbReference type="EMBL" id="JAAGOA010000001">
    <property type="protein sequence ID" value="NED98872.1"/>
    <property type="molecule type" value="Genomic_DNA"/>
</dbReference>
<feature type="region of interest" description="Disordered" evidence="7">
    <location>
        <begin position="30"/>
        <end position="98"/>
    </location>
</feature>
<evidence type="ECO:0000256" key="3">
    <source>
        <dbReference type="ARBA" id="ARBA00022960"/>
    </source>
</evidence>
<organism evidence="9 10">
    <name type="scientific">Phytoactinopolyspora halotolerans</name>
    <dbReference type="NCBI Taxonomy" id="1981512"/>
    <lineage>
        <taxon>Bacteria</taxon>
        <taxon>Bacillati</taxon>
        <taxon>Actinomycetota</taxon>
        <taxon>Actinomycetes</taxon>
        <taxon>Jiangellales</taxon>
        <taxon>Jiangellaceae</taxon>
        <taxon>Phytoactinopolyspora</taxon>
    </lineage>
</organism>
<dbReference type="GO" id="GO:0016740">
    <property type="term" value="F:transferase activity"/>
    <property type="evidence" value="ECO:0007669"/>
    <property type="project" value="UniProtKB-KW"/>
</dbReference>
<dbReference type="AlphaFoldDB" id="A0A6L9S1E3"/>
<keyword evidence="2" id="KW-0808">Transferase</keyword>
<evidence type="ECO:0000256" key="2">
    <source>
        <dbReference type="ARBA" id="ARBA00022679"/>
    </source>
</evidence>
<feature type="active site" description="Nucleophile" evidence="6">
    <location>
        <position position="371"/>
    </location>
</feature>
<keyword evidence="3 6" id="KW-0133">Cell shape</keyword>
<dbReference type="Gene3D" id="1.10.101.10">
    <property type="entry name" value="PGBD-like superfamily/PGBD"/>
    <property type="match status" value="2"/>
</dbReference>
<gene>
    <name evidence="9" type="ORF">G1H10_01660</name>
</gene>
<reference evidence="9 10" key="1">
    <citation type="submission" date="2020-02" db="EMBL/GenBank/DDBJ databases">
        <authorList>
            <person name="Li X.-J."/>
            <person name="Han X.-M."/>
        </authorList>
    </citation>
    <scope>NUCLEOTIDE SEQUENCE [LARGE SCALE GENOMIC DNA]</scope>
    <source>
        <strain evidence="9 10">CCTCC AB 2017055</strain>
    </source>
</reference>
<sequence>MRGNKLAVGVVSVVVAAAVGVGGAYGLSQLGDDDATAGSDPGTPTSQASTESPDPIDAASTKVTPSPTATPEPTETPEPTTTPEPTESPTPEAMMAAGDTGDDVRELQARLKQIEWYAPDITGEYDDVTVEAVSGFQDKRGYDATGEVDEQTWDTLVSMTREPTDDELHNRIVAGPPILQHGDTGDEVRELQARLKQIGWFDGEITPNYGDVTAQAVAGFQVKRGLPDTGAVDQDTWDTLVSMTREPTDDELHNRDPEEDEEDDDEADDEKKTAGLPPECASGRVLCIDKTTQTLKWVTDGDVHMTLDVRFGSELTPTREGVFSVGWKSRDHVSSLYDTPMPYAMFFSGGQAVHYSPDFAANGYNGASHGCVNVRDEGAIASLFDQVNVGDKVVVYWS</sequence>
<evidence type="ECO:0000313" key="9">
    <source>
        <dbReference type="EMBL" id="NED98872.1"/>
    </source>
</evidence>
<feature type="region of interest" description="Disordered" evidence="7">
    <location>
        <begin position="244"/>
        <end position="277"/>
    </location>
</feature>
<evidence type="ECO:0000256" key="5">
    <source>
        <dbReference type="ARBA" id="ARBA00023316"/>
    </source>
</evidence>
<dbReference type="InterPro" id="IPR002477">
    <property type="entry name" value="Peptidoglycan-bd-like"/>
</dbReference>
<dbReference type="InterPro" id="IPR050979">
    <property type="entry name" value="LD-transpeptidase"/>
</dbReference>
<dbReference type="CDD" id="cd16913">
    <property type="entry name" value="YkuD_like"/>
    <property type="match status" value="1"/>
</dbReference>
<feature type="compositionally biased region" description="Polar residues" evidence="7">
    <location>
        <begin position="42"/>
        <end position="52"/>
    </location>
</feature>
<protein>
    <submittedName>
        <fullName evidence="9">L,D-transpeptidase family protein</fullName>
    </submittedName>
</protein>
<feature type="compositionally biased region" description="Acidic residues" evidence="7">
    <location>
        <begin position="257"/>
        <end position="268"/>
    </location>
</feature>